<accession>V6RYF2</accession>
<dbReference type="STRING" id="1341154.FCR2A7T_25870"/>
<gene>
    <name evidence="1" type="ORF">IP98_00153</name>
</gene>
<comment type="caution">
    <text evidence="1">The sequence shown here is derived from an EMBL/GenBank/DDBJ whole genome shotgun (WGS) entry which is preliminary data.</text>
</comment>
<keyword evidence="2" id="KW-1185">Reference proteome</keyword>
<dbReference type="AlphaFoldDB" id="V6RYF2"/>
<sequence>MYAQEGLIFYQNDKIKLSLEKGGVNQTFNFKNFEENETVKVQFRVFNNSKVFLGSETFTENKKLIEQYRSKYLKMAVEKNRNMHDIEYDERKFKIVTEKSNNRIRFYYYHSKVNSKETVNQSCAKTYNNTSKSDWLYFGNTDFLIEISINDKIEVFKEYNLNKM</sequence>
<dbReference type="EMBL" id="VLKQ01000001">
    <property type="protein sequence ID" value="TWI15164.1"/>
    <property type="molecule type" value="Genomic_DNA"/>
</dbReference>
<organism evidence="1 2">
    <name type="scientific">Flavobacterium cauense R2A-7</name>
    <dbReference type="NCBI Taxonomy" id="1341154"/>
    <lineage>
        <taxon>Bacteria</taxon>
        <taxon>Pseudomonadati</taxon>
        <taxon>Bacteroidota</taxon>
        <taxon>Flavobacteriia</taxon>
        <taxon>Flavobacteriales</taxon>
        <taxon>Flavobacteriaceae</taxon>
        <taxon>Flavobacterium</taxon>
    </lineage>
</organism>
<reference evidence="1 2" key="1">
    <citation type="journal article" date="2015" name="Stand. Genomic Sci.">
        <title>Genomic Encyclopedia of Bacterial and Archaeal Type Strains, Phase III: the genomes of soil and plant-associated and newly described type strains.</title>
        <authorList>
            <person name="Whitman W.B."/>
            <person name="Woyke T."/>
            <person name="Klenk H.P."/>
            <person name="Zhou Y."/>
            <person name="Lilburn T.G."/>
            <person name="Beck B.J."/>
            <person name="De Vos P."/>
            <person name="Vandamme P."/>
            <person name="Eisen J.A."/>
            <person name="Garrity G."/>
            <person name="Hugenholtz P."/>
            <person name="Kyrpides N.C."/>
        </authorList>
    </citation>
    <scope>NUCLEOTIDE SEQUENCE [LARGE SCALE GENOMIC DNA]</scope>
    <source>
        <strain evidence="1 2">CGMCC 1.7270</strain>
    </source>
</reference>
<dbReference type="Proteomes" id="UP000319848">
    <property type="component" value="Unassembled WGS sequence"/>
</dbReference>
<proteinExistence type="predicted"/>
<evidence type="ECO:0000313" key="1">
    <source>
        <dbReference type="EMBL" id="TWI15164.1"/>
    </source>
</evidence>
<evidence type="ECO:0000313" key="2">
    <source>
        <dbReference type="Proteomes" id="UP000319848"/>
    </source>
</evidence>
<protein>
    <submittedName>
        <fullName evidence="1">Uncharacterized protein</fullName>
    </submittedName>
</protein>
<name>V6RYF2_9FLAO</name>